<accession>A0AAD7EYD8</accession>
<feature type="compositionally biased region" description="Basic and acidic residues" evidence="1">
    <location>
        <begin position="229"/>
        <end position="239"/>
    </location>
</feature>
<reference evidence="2" key="1">
    <citation type="submission" date="2023-03" db="EMBL/GenBank/DDBJ databases">
        <title>Massive genome expansion in bonnet fungi (Mycena s.s.) driven by repeated elements and novel gene families across ecological guilds.</title>
        <authorList>
            <consortium name="Lawrence Berkeley National Laboratory"/>
            <person name="Harder C.B."/>
            <person name="Miyauchi S."/>
            <person name="Viragh M."/>
            <person name="Kuo A."/>
            <person name="Thoen E."/>
            <person name="Andreopoulos B."/>
            <person name="Lu D."/>
            <person name="Skrede I."/>
            <person name="Drula E."/>
            <person name="Henrissat B."/>
            <person name="Morin E."/>
            <person name="Kohler A."/>
            <person name="Barry K."/>
            <person name="LaButti K."/>
            <person name="Morin E."/>
            <person name="Salamov A."/>
            <person name="Lipzen A."/>
            <person name="Mereny Z."/>
            <person name="Hegedus B."/>
            <person name="Baldrian P."/>
            <person name="Stursova M."/>
            <person name="Weitz H."/>
            <person name="Taylor A."/>
            <person name="Grigoriev I.V."/>
            <person name="Nagy L.G."/>
            <person name="Martin F."/>
            <person name="Kauserud H."/>
        </authorList>
    </citation>
    <scope>NUCLEOTIDE SEQUENCE</scope>
    <source>
        <strain evidence="2">CBHHK002</strain>
    </source>
</reference>
<protein>
    <submittedName>
        <fullName evidence="2">Uncharacterized protein</fullName>
    </submittedName>
</protein>
<evidence type="ECO:0000313" key="2">
    <source>
        <dbReference type="EMBL" id="KAJ7358075.1"/>
    </source>
</evidence>
<dbReference type="AlphaFoldDB" id="A0AAD7EYD8"/>
<evidence type="ECO:0000313" key="3">
    <source>
        <dbReference type="Proteomes" id="UP001218218"/>
    </source>
</evidence>
<name>A0AAD7EYD8_9AGAR</name>
<feature type="region of interest" description="Disordered" evidence="1">
    <location>
        <begin position="27"/>
        <end position="115"/>
    </location>
</feature>
<feature type="compositionally biased region" description="Basic and acidic residues" evidence="1">
    <location>
        <begin position="77"/>
        <end position="100"/>
    </location>
</feature>
<organism evidence="2 3">
    <name type="scientific">Mycena albidolilacea</name>
    <dbReference type="NCBI Taxonomy" id="1033008"/>
    <lineage>
        <taxon>Eukaryota</taxon>
        <taxon>Fungi</taxon>
        <taxon>Dikarya</taxon>
        <taxon>Basidiomycota</taxon>
        <taxon>Agaricomycotina</taxon>
        <taxon>Agaricomycetes</taxon>
        <taxon>Agaricomycetidae</taxon>
        <taxon>Agaricales</taxon>
        <taxon>Marasmiineae</taxon>
        <taxon>Mycenaceae</taxon>
        <taxon>Mycena</taxon>
    </lineage>
</organism>
<keyword evidence="3" id="KW-1185">Reference proteome</keyword>
<sequence length="299" mass="31489">MTAPGMCAPRVRCPAVTSGGIFRLPQQAYAPRNSGPPQWRSDGPVEGIPALDSLAREGSEGGAVAIPAEASSSRLVRGRERRNIDEPMERRERKTTDSDARQAASPASARDGKLGDWGSRTGWLIRRAPVPPRSCPDPEIPASFTILSSTCKSAPFLGGEQRATVHGSERPGAPRALRAALRPGCPYVPDGVDLVGAKNAWLFEAHPQSSPSPLSGISAPKLDAFVYRDGGRGKGEDGSGRTQAAAPPHLTTESVGEWAGDGRQSQAKSKKEAGGGRRGHAFCLEKDGSARRRGSTNNA</sequence>
<feature type="region of interest" description="Disordered" evidence="1">
    <location>
        <begin position="228"/>
        <end position="299"/>
    </location>
</feature>
<comment type="caution">
    <text evidence="2">The sequence shown here is derived from an EMBL/GenBank/DDBJ whole genome shotgun (WGS) entry which is preliminary data.</text>
</comment>
<gene>
    <name evidence="2" type="ORF">DFH08DRAFT_1042878</name>
</gene>
<evidence type="ECO:0000256" key="1">
    <source>
        <dbReference type="SAM" id="MobiDB-lite"/>
    </source>
</evidence>
<proteinExistence type="predicted"/>
<dbReference type="EMBL" id="JARIHO010000007">
    <property type="protein sequence ID" value="KAJ7358075.1"/>
    <property type="molecule type" value="Genomic_DNA"/>
</dbReference>
<dbReference type="Proteomes" id="UP001218218">
    <property type="component" value="Unassembled WGS sequence"/>
</dbReference>